<reference evidence="1" key="1">
    <citation type="submission" date="2016-04" db="EMBL/GenBank/DDBJ databases">
        <authorList>
            <person name="Evans L.H."/>
            <person name="Alamgir A."/>
            <person name="Owens N."/>
            <person name="Weber N.D."/>
            <person name="Virtaneva K."/>
            <person name="Barbian K."/>
            <person name="Babar A."/>
            <person name="Rosenke K."/>
        </authorList>
    </citation>
    <scope>NUCLEOTIDE SEQUENCE</scope>
    <source>
        <strain evidence="1">86-2</strain>
    </source>
</reference>
<dbReference type="EMBL" id="FLUL01000001">
    <property type="protein sequence ID" value="SBW03835.1"/>
    <property type="molecule type" value="Genomic_DNA"/>
</dbReference>
<gene>
    <name evidence="1" type="ORF">KL86DYS2_12506</name>
</gene>
<dbReference type="RefSeq" id="WP_296950216.1">
    <property type="nucleotide sequence ID" value="NZ_LT599021.1"/>
</dbReference>
<name>A0A212JX00_9BACT</name>
<organism evidence="1">
    <name type="scientific">uncultured Dysgonomonas sp</name>
    <dbReference type="NCBI Taxonomy" id="206096"/>
    <lineage>
        <taxon>Bacteria</taxon>
        <taxon>Pseudomonadati</taxon>
        <taxon>Bacteroidota</taxon>
        <taxon>Bacteroidia</taxon>
        <taxon>Bacteroidales</taxon>
        <taxon>Dysgonomonadaceae</taxon>
        <taxon>Dysgonomonas</taxon>
        <taxon>environmental samples</taxon>
    </lineage>
</organism>
<proteinExistence type="predicted"/>
<protein>
    <submittedName>
        <fullName evidence="1">Uncharacterized protein</fullName>
    </submittedName>
</protein>
<dbReference type="AlphaFoldDB" id="A0A212JX00"/>
<sequence length="73" mass="8499">MSTIRLNQKQKDVLLKQLNGKYSPFFASEEDQIALNEVINMAEALMFELDAVEESGNDLIAWFWNKYQEQANQ</sequence>
<accession>A0A212JX00</accession>
<evidence type="ECO:0000313" key="1">
    <source>
        <dbReference type="EMBL" id="SBW03835.1"/>
    </source>
</evidence>